<dbReference type="GO" id="GO:0006890">
    <property type="term" value="P:retrograde vesicle-mediated transport, Golgi to endoplasmic reticulum"/>
    <property type="evidence" value="ECO:0007669"/>
    <property type="project" value="TreeGrafter"/>
</dbReference>
<dbReference type="PANTHER" id="PTHR15922">
    <property type="entry name" value="NEUROBLASTOMA-AMPLIFIED SEQUENCE"/>
    <property type="match status" value="1"/>
</dbReference>
<organism evidence="2 3">
    <name type="scientific">Panagrellus redivivus</name>
    <name type="common">Microworm</name>
    <dbReference type="NCBI Taxonomy" id="6233"/>
    <lineage>
        <taxon>Eukaryota</taxon>
        <taxon>Metazoa</taxon>
        <taxon>Ecdysozoa</taxon>
        <taxon>Nematoda</taxon>
        <taxon>Chromadorea</taxon>
        <taxon>Rhabditida</taxon>
        <taxon>Tylenchina</taxon>
        <taxon>Panagrolaimomorpha</taxon>
        <taxon>Panagrolaimoidea</taxon>
        <taxon>Panagrolaimidae</taxon>
        <taxon>Panagrellus</taxon>
    </lineage>
</organism>
<evidence type="ECO:0000256" key="1">
    <source>
        <dbReference type="SAM" id="MobiDB-lite"/>
    </source>
</evidence>
<evidence type="ECO:0000313" key="2">
    <source>
        <dbReference type="Proteomes" id="UP000492821"/>
    </source>
</evidence>
<evidence type="ECO:0000313" key="3">
    <source>
        <dbReference type="WBParaSite" id="Pan_g14169.t1"/>
    </source>
</evidence>
<name>A0A7E4UXY6_PANRE</name>
<dbReference type="WBParaSite" id="Pan_g14169.t1">
    <property type="protein sequence ID" value="Pan_g14169.t1"/>
    <property type="gene ID" value="Pan_g14169"/>
</dbReference>
<dbReference type="GO" id="GO:0070939">
    <property type="term" value="C:Dsl1/NZR complex"/>
    <property type="evidence" value="ECO:0007669"/>
    <property type="project" value="TreeGrafter"/>
</dbReference>
<proteinExistence type="predicted"/>
<keyword evidence="2" id="KW-1185">Reference proteome</keyword>
<protein>
    <submittedName>
        <fullName evidence="3">Vacuolar protein sorting-associated protein 18 homolog</fullName>
    </submittedName>
</protein>
<dbReference type="PANTHER" id="PTHR15922:SF2">
    <property type="entry name" value="NBAS SUBUNIT OF NRZ TETHERING COMPLEX"/>
    <property type="match status" value="1"/>
</dbReference>
<sequence>MAQKQAPTIDYKPIGNGRFCERNRLLEGHAALAIDSADFPGLPNDAFTEKFRCCCKLALSVKNQLLAVVTPDRQLELYGLKEDAVQPKCRLRVLYDPHPEYCLLEWSASQNLLISTRSTAVLDVFESTGVYAYSFALGDQIFDPRKIVTQIRTTPAVNEPDIYDYAYILQLHSKFSVYKLGKGNYFEPVCTQSLGLPQTYAFAHFPTTGFIVVSTEFKLEKELSKDLSFTELGLALYEYRYGHIITKEVPERPKGWSSWLPIISDNRAVIVSLEANLNDDSVLAISSRGDAILFDSDLKILKLIDGDLVIPEARFLQAAWTEEKDLVVLHRNGLIIHESFETFFDAYLSGDLQGSIVDNCGAVFTSTTSDVYALAEHEVSGPSAVSANAYLNQFWFFTILRLNFFYKWIKAISGAVVGQPLENVHSDFERIFQYSVFRVRTVTLLQYVQKLLSKGNYSEALNLAKSDPNFDIDLIYKKQWADLKGQVDSNLVEVLRNVSDSKWVVSESLECLATDPSVQRQILEVAELAASDTDDADLISRVDTAKVIFESLEKSLFDAQPELFLRYRGMSLVEAGLHFARECHLDVFVPFVKQHATGLIDHVLVLLELVPEAVSFHKVEALFPWVEAGEGRLFVLEDLELPTSSENLPNDFKSLEKLKLSNAPGPLKEFISNWAENRAIEIDANTGLLDNAVDFLQIVVNHGFDSLKPVLKRFSLYRDFVGFTNAVALTFNRFKLLGATELANSIIKHMPERQIRAQIRRIVELFEEFYPETAAPNILEVVKAYSQEDFGLLHALWSVRREYVSPSLLKACFSESTLTGAPLVSALEKFSFEPDVAAAAQVALEYGFEPRFSMLADARTSDELATHVVLRLLKAALAESDPNSILILDALKQLRGLLFEEVLSEASLLTLFASQLLDKLAPERFMGFPFHLVVDVSFKNPKKLSAEAWEQLLITKSNDFIDLAMPSKSDSNLNLAREVLTLLPGKAADSPAITQQKHLLDVIESCLGLGATRIPATYRFVEPETLLAEVVAVKGNYKQVKRCAELSQLLGIKPAVAKAMAFATKEAMHADDVSIVGKYVKKLNSSARDLPVIYGVCKEIVLSGRWPELKEDLIACMVLNCPEDEITVLSDILKDCKISSVNEPKRSRSKLPEDDGELHLDSAYTSTNYFYKLADDDDSYPAGFNVENPAAWAALSATTGAVLYAMKDTVNENEATHWCKNDILYKASIGLKRILASGVEVDPDVLAQLPTEFLLQLADPNTVVDAVGDAATVVPPVTTAVERVLRAGCDRERFFEDAEYRKDSLLGLIMTKDKRMIEDIREVAEQFKVPSWELYMSLVEYILTEGDVSPAEARDLIKEHQLRETLWEDQPHLYSTLRSSVLPLIPEKDLNRLKLYLTFFRAPEPEVVFFKVLPHVLQVKGGPNLHTLLTGDEKQILAWWMIALDTPGFQDSDLVAVLRFFKALPNAEAISAKLSSFLGIAPDLGAARRAKLLFYVLDRRAEVLIEQVASDMSASAEEAFWNEVLSDWDTETADKYEVRLLDKVRRRLREMKNAPSQSSAFTVKPSEPVIMKRRKP</sequence>
<dbReference type="Proteomes" id="UP000492821">
    <property type="component" value="Unassembled WGS sequence"/>
</dbReference>
<accession>A0A7E4UXY6</accession>
<dbReference type="GO" id="GO:0000149">
    <property type="term" value="F:SNARE binding"/>
    <property type="evidence" value="ECO:0007669"/>
    <property type="project" value="TreeGrafter"/>
</dbReference>
<reference evidence="2" key="1">
    <citation type="journal article" date="2013" name="Genetics">
        <title>The draft genome and transcriptome of Panagrellus redivivus are shaped by the harsh demands of a free-living lifestyle.</title>
        <authorList>
            <person name="Srinivasan J."/>
            <person name="Dillman A.R."/>
            <person name="Macchietto M.G."/>
            <person name="Heikkinen L."/>
            <person name="Lakso M."/>
            <person name="Fracchia K.M."/>
            <person name="Antoshechkin I."/>
            <person name="Mortazavi A."/>
            <person name="Wong G."/>
            <person name="Sternberg P.W."/>
        </authorList>
    </citation>
    <scope>NUCLEOTIDE SEQUENCE [LARGE SCALE GENOMIC DNA]</scope>
    <source>
        <strain evidence="2">MT8872</strain>
    </source>
</reference>
<reference evidence="3" key="2">
    <citation type="submission" date="2020-10" db="UniProtKB">
        <authorList>
            <consortium name="WormBaseParasite"/>
        </authorList>
    </citation>
    <scope>IDENTIFICATION</scope>
</reference>
<feature type="region of interest" description="Disordered" evidence="1">
    <location>
        <begin position="1555"/>
        <end position="1576"/>
    </location>
</feature>